<reference evidence="1" key="1">
    <citation type="submission" date="2019-08" db="EMBL/GenBank/DDBJ databases">
        <authorList>
            <person name="Kucharzyk K."/>
            <person name="Murdoch R.W."/>
            <person name="Higgins S."/>
            <person name="Loffler F."/>
        </authorList>
    </citation>
    <scope>NUCLEOTIDE SEQUENCE</scope>
</reference>
<sequence>MVRSISDKRENDRLVVWRGIISEKIQVSRRYRVIHVRLQHPVDKQVIVGNGVGGENAFVTVLRQLVGVGIVHSDPIRRSVVLI</sequence>
<dbReference type="AlphaFoldDB" id="A0A644WMV4"/>
<protein>
    <submittedName>
        <fullName evidence="1">Uncharacterized protein</fullName>
    </submittedName>
</protein>
<gene>
    <name evidence="1" type="ORF">SDC9_51416</name>
</gene>
<name>A0A644WMV4_9ZZZZ</name>
<dbReference type="EMBL" id="VSSQ01001103">
    <property type="protein sequence ID" value="MPM05130.1"/>
    <property type="molecule type" value="Genomic_DNA"/>
</dbReference>
<accession>A0A644WMV4</accession>
<comment type="caution">
    <text evidence="1">The sequence shown here is derived from an EMBL/GenBank/DDBJ whole genome shotgun (WGS) entry which is preliminary data.</text>
</comment>
<proteinExistence type="predicted"/>
<organism evidence="1">
    <name type="scientific">bioreactor metagenome</name>
    <dbReference type="NCBI Taxonomy" id="1076179"/>
    <lineage>
        <taxon>unclassified sequences</taxon>
        <taxon>metagenomes</taxon>
        <taxon>ecological metagenomes</taxon>
    </lineage>
</organism>
<evidence type="ECO:0000313" key="1">
    <source>
        <dbReference type="EMBL" id="MPM05130.1"/>
    </source>
</evidence>